<organism evidence="2 3">
    <name type="scientific">Candidatus Amesbacteria bacterium RIFCSPLOWO2_01_FULL_48_25</name>
    <dbReference type="NCBI Taxonomy" id="1797259"/>
    <lineage>
        <taxon>Bacteria</taxon>
        <taxon>Candidatus Amesiibacteriota</taxon>
    </lineage>
</organism>
<reference evidence="2 3" key="1">
    <citation type="journal article" date="2016" name="Nat. Commun.">
        <title>Thousands of microbial genomes shed light on interconnected biogeochemical processes in an aquifer system.</title>
        <authorList>
            <person name="Anantharaman K."/>
            <person name="Brown C.T."/>
            <person name="Hug L.A."/>
            <person name="Sharon I."/>
            <person name="Castelle C.J."/>
            <person name="Probst A.J."/>
            <person name="Thomas B.C."/>
            <person name="Singh A."/>
            <person name="Wilkins M.J."/>
            <person name="Karaoz U."/>
            <person name="Brodie E.L."/>
            <person name="Williams K.H."/>
            <person name="Hubbard S.S."/>
            <person name="Banfield J.F."/>
        </authorList>
    </citation>
    <scope>NUCLEOTIDE SEQUENCE [LARGE SCALE GENOMIC DNA]</scope>
</reference>
<comment type="caution">
    <text evidence="2">The sequence shown here is derived from an EMBL/GenBank/DDBJ whole genome shotgun (WGS) entry which is preliminary data.</text>
</comment>
<evidence type="ECO:0000313" key="2">
    <source>
        <dbReference type="EMBL" id="OGD04392.1"/>
    </source>
</evidence>
<name>A0A1F4ZDP8_9BACT</name>
<dbReference type="STRING" id="1797259.A2989_05175"/>
<evidence type="ECO:0000256" key="1">
    <source>
        <dbReference type="SAM" id="Phobius"/>
    </source>
</evidence>
<keyword evidence="1" id="KW-1133">Transmembrane helix</keyword>
<dbReference type="AlphaFoldDB" id="A0A1F4ZDP8"/>
<keyword evidence="1" id="KW-0812">Transmembrane</keyword>
<accession>A0A1F4ZDP8</accession>
<feature type="transmembrane region" description="Helical" evidence="1">
    <location>
        <begin position="12"/>
        <end position="32"/>
    </location>
</feature>
<keyword evidence="1" id="KW-0472">Membrane</keyword>
<dbReference type="Proteomes" id="UP000177080">
    <property type="component" value="Unassembled WGS sequence"/>
</dbReference>
<protein>
    <submittedName>
        <fullName evidence="2">Uncharacterized protein</fullName>
    </submittedName>
</protein>
<dbReference type="EMBL" id="MEXN01000001">
    <property type="protein sequence ID" value="OGD04392.1"/>
    <property type="molecule type" value="Genomic_DNA"/>
</dbReference>
<gene>
    <name evidence="2" type="ORF">A2989_05175</name>
</gene>
<proteinExistence type="predicted"/>
<evidence type="ECO:0000313" key="3">
    <source>
        <dbReference type="Proteomes" id="UP000177080"/>
    </source>
</evidence>
<sequence>METARRKDSGRAVWYVGLAGLALAGGLGLAMFSGEAPQARCDELLEREVWKVGVIDYFCVSHGLTVERSAKIGAWVEVGDWSTFGARIGKVEIMGDDLKMQQRIDRKLSVGDGLLEVRTQRRESWSRWDPHEVYSRITVTTLGVTVVDGVWGDGR</sequence>